<dbReference type="EMBL" id="HACM01011582">
    <property type="protein sequence ID" value="CRZ12024.1"/>
    <property type="molecule type" value="Transcribed_RNA"/>
</dbReference>
<dbReference type="AlphaFoldDB" id="A0A0H5RTF8"/>
<name>A0A0H5RTF8_9EUKA</name>
<sequence length="115" mass="13283">MKHAPQFPRSFPLTTLDSTGLSAVDSTTIEQRSNKDCSTPIKCCGQPCASRFRQIKAQISGFRFPKSGIRWMIICECRSRRHSNYRMLFLKESFQSYQELSAIVEHYSKELVFPL</sequence>
<evidence type="ECO:0000313" key="1">
    <source>
        <dbReference type="EMBL" id="CRZ12024.1"/>
    </source>
</evidence>
<organism evidence="1">
    <name type="scientific">Spongospora subterranea</name>
    <dbReference type="NCBI Taxonomy" id="70186"/>
    <lineage>
        <taxon>Eukaryota</taxon>
        <taxon>Sar</taxon>
        <taxon>Rhizaria</taxon>
        <taxon>Endomyxa</taxon>
        <taxon>Phytomyxea</taxon>
        <taxon>Plasmodiophorida</taxon>
        <taxon>Plasmodiophoridae</taxon>
        <taxon>Spongospora</taxon>
    </lineage>
</organism>
<proteinExistence type="predicted"/>
<protein>
    <submittedName>
        <fullName evidence="1">Uncharacterized protein</fullName>
    </submittedName>
</protein>
<reference evidence="1" key="1">
    <citation type="submission" date="2015-04" db="EMBL/GenBank/DDBJ databases">
        <title>The genome sequence of the plant pathogenic Rhizarian Plasmodiophora brassicae reveals insights in its biotrophic life cycle and the origin of chitin synthesis.</title>
        <authorList>
            <person name="Schwelm A."/>
            <person name="Fogelqvist J."/>
            <person name="Knaust A."/>
            <person name="Julke S."/>
            <person name="Lilja T."/>
            <person name="Dhandapani V."/>
            <person name="Bonilla-Rosso G."/>
            <person name="Karlsson M."/>
            <person name="Shevchenko A."/>
            <person name="Choi S.R."/>
            <person name="Kim H.G."/>
            <person name="Park J.Y."/>
            <person name="Lim Y.P."/>
            <person name="Ludwig-Muller J."/>
            <person name="Dixelius C."/>
        </authorList>
    </citation>
    <scope>NUCLEOTIDE SEQUENCE</scope>
    <source>
        <tissue evidence="1">Potato root galls</tissue>
    </source>
</reference>
<accession>A0A0H5RTF8</accession>